<dbReference type="SUPFAM" id="SSF109854">
    <property type="entry name" value="DinB/YfiT-like putative metalloenzymes"/>
    <property type="match status" value="1"/>
</dbReference>
<keyword evidence="4" id="KW-1185">Reference proteome</keyword>
<evidence type="ECO:0000256" key="2">
    <source>
        <dbReference type="ARBA" id="ARBA00022723"/>
    </source>
</evidence>
<name>A0A8J3HXL5_9CHLR</name>
<dbReference type="EMBL" id="BNJF01000002">
    <property type="protein sequence ID" value="GHO46052.1"/>
    <property type="molecule type" value="Genomic_DNA"/>
</dbReference>
<comment type="caution">
    <text evidence="3">The sequence shown here is derived from an EMBL/GenBank/DDBJ whole genome shotgun (WGS) entry which is preliminary data.</text>
</comment>
<dbReference type="InterPro" id="IPR034660">
    <property type="entry name" value="DinB/YfiT-like"/>
</dbReference>
<proteinExistence type="inferred from homology"/>
<evidence type="ECO:0000256" key="1">
    <source>
        <dbReference type="ARBA" id="ARBA00008635"/>
    </source>
</evidence>
<dbReference type="InterPro" id="IPR007837">
    <property type="entry name" value="DinB"/>
</dbReference>
<dbReference type="RefSeq" id="WP_220195455.1">
    <property type="nucleotide sequence ID" value="NZ_BNJF01000002.1"/>
</dbReference>
<gene>
    <name evidence="3" type="ORF">KSX_42150</name>
</gene>
<reference evidence="3" key="1">
    <citation type="submission" date="2020-10" db="EMBL/GenBank/DDBJ databases">
        <title>Taxonomic study of unclassified bacteria belonging to the class Ktedonobacteria.</title>
        <authorList>
            <person name="Yabe S."/>
            <person name="Wang C.M."/>
            <person name="Zheng Y."/>
            <person name="Sakai Y."/>
            <person name="Cavaletti L."/>
            <person name="Monciardini P."/>
            <person name="Donadio S."/>
        </authorList>
    </citation>
    <scope>NUCLEOTIDE SEQUENCE</scope>
    <source>
        <strain evidence="3">SOSP1-1</strain>
    </source>
</reference>
<accession>A0A8J3HXL5</accession>
<keyword evidence="2" id="KW-0479">Metal-binding</keyword>
<evidence type="ECO:0000313" key="4">
    <source>
        <dbReference type="Proteomes" id="UP000612362"/>
    </source>
</evidence>
<dbReference type="AlphaFoldDB" id="A0A8J3HXL5"/>
<dbReference type="Proteomes" id="UP000612362">
    <property type="component" value="Unassembled WGS sequence"/>
</dbReference>
<evidence type="ECO:0000313" key="3">
    <source>
        <dbReference type="EMBL" id="GHO46052.1"/>
    </source>
</evidence>
<organism evidence="3 4">
    <name type="scientific">Ktedonospora formicarum</name>
    <dbReference type="NCBI Taxonomy" id="2778364"/>
    <lineage>
        <taxon>Bacteria</taxon>
        <taxon>Bacillati</taxon>
        <taxon>Chloroflexota</taxon>
        <taxon>Ktedonobacteria</taxon>
        <taxon>Ktedonobacterales</taxon>
        <taxon>Ktedonobacteraceae</taxon>
        <taxon>Ktedonospora</taxon>
    </lineage>
</organism>
<dbReference type="Gene3D" id="1.20.120.450">
    <property type="entry name" value="dinb family like domain"/>
    <property type="match status" value="1"/>
</dbReference>
<protein>
    <recommendedName>
        <fullName evidence="5">DinB-like domain-containing protein</fullName>
    </recommendedName>
</protein>
<dbReference type="GO" id="GO:0046872">
    <property type="term" value="F:metal ion binding"/>
    <property type="evidence" value="ECO:0007669"/>
    <property type="project" value="UniProtKB-KW"/>
</dbReference>
<sequence length="156" mass="17970">MNSLIEHELPGIHDLRDQLMGMISDQDLAYKLPGSNPTFGELCEEMAHIQQVYIHSFKTFKQDWGYRDSQVEETNSVAKLTAWYKKLDAELAEALSELSEDDIHNKQIDRGHGFTPSLYVQFLIYHEALLIFYAKASVYLKALEKPYTDQWKVGIG</sequence>
<evidence type="ECO:0008006" key="5">
    <source>
        <dbReference type="Google" id="ProtNLM"/>
    </source>
</evidence>
<dbReference type="Pfam" id="PF05163">
    <property type="entry name" value="DinB"/>
    <property type="match status" value="1"/>
</dbReference>
<comment type="similarity">
    <text evidence="1">Belongs to the DinB family.</text>
</comment>